<comment type="caution">
    <text evidence="1">The sequence shown here is derived from an EMBL/GenBank/DDBJ whole genome shotgun (WGS) entry which is preliminary data.</text>
</comment>
<dbReference type="Proteomes" id="UP000823775">
    <property type="component" value="Unassembled WGS sequence"/>
</dbReference>
<gene>
    <name evidence="1" type="ORF">HAX54_045869</name>
</gene>
<keyword evidence="2" id="KW-1185">Reference proteome</keyword>
<sequence>MAKVMSAKSESLQSLDFHMSQVLDHDDTPIIYFDEAFKSHEEDPSASYLVVTIRSEKVVHLEPHMTVEGQIHDYEKLCPNVDVAPREMNDEASVLDELADMDEGDLGGVLAISR</sequence>
<organism evidence="1 2">
    <name type="scientific">Datura stramonium</name>
    <name type="common">Jimsonweed</name>
    <name type="synonym">Common thornapple</name>
    <dbReference type="NCBI Taxonomy" id="4076"/>
    <lineage>
        <taxon>Eukaryota</taxon>
        <taxon>Viridiplantae</taxon>
        <taxon>Streptophyta</taxon>
        <taxon>Embryophyta</taxon>
        <taxon>Tracheophyta</taxon>
        <taxon>Spermatophyta</taxon>
        <taxon>Magnoliopsida</taxon>
        <taxon>eudicotyledons</taxon>
        <taxon>Gunneridae</taxon>
        <taxon>Pentapetalae</taxon>
        <taxon>asterids</taxon>
        <taxon>lamiids</taxon>
        <taxon>Solanales</taxon>
        <taxon>Solanaceae</taxon>
        <taxon>Solanoideae</taxon>
        <taxon>Datureae</taxon>
        <taxon>Datura</taxon>
    </lineage>
</organism>
<name>A0ABS8SRF1_DATST</name>
<dbReference type="EMBL" id="JACEIK010000717">
    <property type="protein sequence ID" value="MCD7461313.1"/>
    <property type="molecule type" value="Genomic_DNA"/>
</dbReference>
<evidence type="ECO:0000313" key="2">
    <source>
        <dbReference type="Proteomes" id="UP000823775"/>
    </source>
</evidence>
<protein>
    <submittedName>
        <fullName evidence="1">Uncharacterized protein</fullName>
    </submittedName>
</protein>
<accession>A0ABS8SRF1</accession>
<evidence type="ECO:0000313" key="1">
    <source>
        <dbReference type="EMBL" id="MCD7461313.1"/>
    </source>
</evidence>
<proteinExistence type="predicted"/>
<reference evidence="1 2" key="1">
    <citation type="journal article" date="2021" name="BMC Genomics">
        <title>Datura genome reveals duplications of psychoactive alkaloid biosynthetic genes and high mutation rate following tissue culture.</title>
        <authorList>
            <person name="Rajewski A."/>
            <person name="Carter-House D."/>
            <person name="Stajich J."/>
            <person name="Litt A."/>
        </authorList>
    </citation>
    <scope>NUCLEOTIDE SEQUENCE [LARGE SCALE GENOMIC DNA]</scope>
    <source>
        <strain evidence="1">AR-01</strain>
    </source>
</reference>